<comment type="similarity">
    <text evidence="1">Belongs to the 'phage' integrase family.</text>
</comment>
<evidence type="ECO:0000256" key="5">
    <source>
        <dbReference type="PROSITE-ProRule" id="PRU01248"/>
    </source>
</evidence>
<dbReference type="InterPro" id="IPR011010">
    <property type="entry name" value="DNA_brk_join_enz"/>
</dbReference>
<proteinExistence type="inferred from homology"/>
<dbReference type="CDD" id="cd00796">
    <property type="entry name" value="INT_Rci_Hp1_C"/>
    <property type="match status" value="1"/>
</dbReference>
<dbReference type="PROSITE" id="PS51900">
    <property type="entry name" value="CB"/>
    <property type="match status" value="1"/>
</dbReference>
<feature type="domain" description="Tyr recombinase" evidence="6">
    <location>
        <begin position="170"/>
        <end position="347"/>
    </location>
</feature>
<evidence type="ECO:0000259" key="6">
    <source>
        <dbReference type="PROSITE" id="PS51898"/>
    </source>
</evidence>
<organism evidence="9">
    <name type="scientific">Edaphobacter paludis</name>
    <dbReference type="NCBI Taxonomy" id="3035702"/>
    <lineage>
        <taxon>Bacteria</taxon>
        <taxon>Pseudomonadati</taxon>
        <taxon>Acidobacteriota</taxon>
        <taxon>Terriglobia</taxon>
        <taxon>Terriglobales</taxon>
        <taxon>Acidobacteriaceae</taxon>
        <taxon>Edaphobacter</taxon>
    </lineage>
</organism>
<dbReference type="Gene3D" id="1.10.443.10">
    <property type="entry name" value="Intergrase catalytic core"/>
    <property type="match status" value="1"/>
</dbReference>
<dbReference type="EMBL" id="CP121194">
    <property type="protein sequence ID" value="XBH11327.1"/>
    <property type="molecule type" value="Genomic_DNA"/>
</dbReference>
<keyword evidence="2" id="KW-0229">DNA integration</keyword>
<dbReference type="Gene3D" id="1.10.150.130">
    <property type="match status" value="1"/>
</dbReference>
<dbReference type="Pfam" id="PF22022">
    <property type="entry name" value="Phage_int_M"/>
    <property type="match status" value="1"/>
</dbReference>
<dbReference type="InterPro" id="IPR053876">
    <property type="entry name" value="Phage_int_M"/>
</dbReference>
<dbReference type="PANTHER" id="PTHR30349">
    <property type="entry name" value="PHAGE INTEGRASE-RELATED"/>
    <property type="match status" value="1"/>
</dbReference>
<feature type="domain" description="Core-binding (CB)" evidence="7">
    <location>
        <begin position="72"/>
        <end position="149"/>
    </location>
</feature>
<dbReference type="GO" id="GO:0003677">
    <property type="term" value="F:DNA binding"/>
    <property type="evidence" value="ECO:0007669"/>
    <property type="project" value="UniProtKB-UniRule"/>
</dbReference>
<gene>
    <name evidence="8" type="ORF">P4G45_06280</name>
    <name evidence="9" type="ORF">P8936_06255</name>
</gene>
<dbReference type="Pfam" id="PF00589">
    <property type="entry name" value="Phage_integrase"/>
    <property type="match status" value="1"/>
</dbReference>
<dbReference type="InterPro" id="IPR002104">
    <property type="entry name" value="Integrase_catalytic"/>
</dbReference>
<dbReference type="InterPro" id="IPR013762">
    <property type="entry name" value="Integrase-like_cat_sf"/>
</dbReference>
<dbReference type="AlphaFoldDB" id="A0AAU7DAT9"/>
<dbReference type="GO" id="GO:0006310">
    <property type="term" value="P:DNA recombination"/>
    <property type="evidence" value="ECO:0007669"/>
    <property type="project" value="UniProtKB-KW"/>
</dbReference>
<dbReference type="EMBL" id="CP121195">
    <property type="protein sequence ID" value="XBH14755.1"/>
    <property type="molecule type" value="Genomic_DNA"/>
</dbReference>
<dbReference type="KEGG" id="epl:P4G45_06280"/>
<dbReference type="GO" id="GO:0015074">
    <property type="term" value="P:DNA integration"/>
    <property type="evidence" value="ECO:0007669"/>
    <property type="project" value="UniProtKB-KW"/>
</dbReference>
<keyword evidence="3 5" id="KW-0238">DNA-binding</keyword>
<keyword evidence="4" id="KW-0233">DNA recombination</keyword>
<evidence type="ECO:0000259" key="7">
    <source>
        <dbReference type="PROSITE" id="PS51900"/>
    </source>
</evidence>
<accession>A0AAU7D2E6</accession>
<evidence type="ECO:0000256" key="1">
    <source>
        <dbReference type="ARBA" id="ARBA00008857"/>
    </source>
</evidence>
<protein>
    <submittedName>
        <fullName evidence="9">Tyrosine-type recombinase/integrase</fullName>
    </submittedName>
</protein>
<evidence type="ECO:0000313" key="9">
    <source>
        <dbReference type="EMBL" id="XBH14755.1"/>
    </source>
</evidence>
<dbReference type="PANTHER" id="PTHR30349:SF64">
    <property type="entry name" value="PROPHAGE INTEGRASE INTD-RELATED"/>
    <property type="match status" value="1"/>
</dbReference>
<evidence type="ECO:0000256" key="3">
    <source>
        <dbReference type="ARBA" id="ARBA00023125"/>
    </source>
</evidence>
<dbReference type="PROSITE" id="PS51898">
    <property type="entry name" value="TYR_RECOMBINASE"/>
    <property type="match status" value="1"/>
</dbReference>
<dbReference type="RefSeq" id="WP_348268817.1">
    <property type="nucleotide sequence ID" value="NZ_CP121194.1"/>
</dbReference>
<dbReference type="InterPro" id="IPR044068">
    <property type="entry name" value="CB"/>
</dbReference>
<dbReference type="InterPro" id="IPR050090">
    <property type="entry name" value="Tyrosine_recombinase_XerCD"/>
</dbReference>
<dbReference type="InterPro" id="IPR010998">
    <property type="entry name" value="Integrase_recombinase_N"/>
</dbReference>
<evidence type="ECO:0000313" key="8">
    <source>
        <dbReference type="EMBL" id="XBH11327.1"/>
    </source>
</evidence>
<name>A0AAU7DAT9_9BACT</name>
<dbReference type="SUPFAM" id="SSF56349">
    <property type="entry name" value="DNA breaking-rejoining enzymes"/>
    <property type="match status" value="1"/>
</dbReference>
<accession>A0AAU7DAT9</accession>
<evidence type="ECO:0000256" key="4">
    <source>
        <dbReference type="ARBA" id="ARBA00023172"/>
    </source>
</evidence>
<reference evidence="9" key="1">
    <citation type="submission" date="2023-03" db="EMBL/GenBank/DDBJ databases">
        <title>Edaphobacter sp.</title>
        <authorList>
            <person name="Huber K.J."/>
            <person name="Papendorf J."/>
            <person name="Pilke C."/>
            <person name="Bunk B."/>
            <person name="Sproeer C."/>
            <person name="Pester M."/>
        </authorList>
    </citation>
    <scope>NUCLEOTIDE SEQUENCE</scope>
    <source>
        <strain evidence="8">DSM 109919</strain>
        <strain evidence="9">DSM 109920</strain>
    </source>
</reference>
<sequence>MANASSKKPKPIKGVYEHPVDSGIWWINYYVEGRRHREKVGRRSDAVTLYQKRKTDARMGIKLPEVRPRRAILFEEIAEDALVYSKEHKASYPGDRSTVGKLLPVFGKTPVAEITPQSIKAYLDTRDDLTKTTINRYRGTLSMIFQEAIRNGKVEQNPARLVRLHREDNGRVRFVTYEEEAMIRRIIRERCPVHEPELTLALETGMRRGEQYSLEWDRVDLERRQLLLLRTKNGTARVVILTASAVKALEKLRIRRNPDWKQVCLTRYGEPMVSPRAWFELVMEEAIKKNPALHDVTWHIFRHTYISRLVMAGVDLRTVQELAGHKDIKMTTRYAHLAPSHKLAAVDRLAEHRRMQELGQTTQPAM</sequence>
<evidence type="ECO:0000256" key="2">
    <source>
        <dbReference type="ARBA" id="ARBA00022908"/>
    </source>
</evidence>